<dbReference type="Gene3D" id="3.40.1440.10">
    <property type="entry name" value="GIY-YIG endonuclease"/>
    <property type="match status" value="1"/>
</dbReference>
<evidence type="ECO:0000313" key="2">
    <source>
        <dbReference type="EMBL" id="QPB44220.1"/>
    </source>
</evidence>
<dbReference type="EMBL" id="MW018138">
    <property type="protein sequence ID" value="QPB44220.1"/>
    <property type="molecule type" value="Genomic_DNA"/>
</dbReference>
<dbReference type="PANTHER" id="PTHR20208">
    <property type="entry name" value="STRUCTURE-SPECIFIC ENDONUCLEASE SUBUNIT SLX1"/>
    <property type="match status" value="1"/>
</dbReference>
<dbReference type="PANTHER" id="PTHR20208:SF13">
    <property type="entry name" value="STRUCTURE-SPECIFIC ENDONUCLEASE SUBUNIT SLX1"/>
    <property type="match status" value="1"/>
</dbReference>
<keyword evidence="2" id="KW-0540">Nuclease</keyword>
<keyword evidence="2" id="KW-0378">Hydrolase</keyword>
<dbReference type="Proteomes" id="UP001162098">
    <property type="component" value="Segment"/>
</dbReference>
<keyword evidence="2" id="KW-0255">Endonuclease</keyword>
<protein>
    <submittedName>
        <fullName evidence="2">GIY-YIG endonuclease</fullName>
    </submittedName>
</protein>
<evidence type="ECO:0000313" key="3">
    <source>
        <dbReference type="Proteomes" id="UP001162098"/>
    </source>
</evidence>
<dbReference type="KEGG" id="vg:80543416"/>
<name>A0A7S7YEX3_9VIRU</name>
<dbReference type="Pfam" id="PF01541">
    <property type="entry name" value="GIY-YIG"/>
    <property type="match status" value="1"/>
</dbReference>
<dbReference type="PROSITE" id="PS50164">
    <property type="entry name" value="GIY_YIG"/>
    <property type="match status" value="1"/>
</dbReference>
<dbReference type="SUPFAM" id="SSF82771">
    <property type="entry name" value="GIY-YIG endonuclease"/>
    <property type="match status" value="1"/>
</dbReference>
<organism evidence="2 3">
    <name type="scientific">Medusavirus stheno T3</name>
    <dbReference type="NCBI Taxonomy" id="3069717"/>
    <lineage>
        <taxon>Viruses</taxon>
        <taxon>Varidnaviria</taxon>
        <taxon>Bamfordvirae</taxon>
        <taxon>Nucleocytoviricota</taxon>
        <taxon>Megaviricetes</taxon>
        <taxon>Mamonoviridae</taxon>
        <taxon>Medusavirus</taxon>
        <taxon>Medusavirus sthenus</taxon>
    </lineage>
</organism>
<keyword evidence="3" id="KW-1185">Reference proteome</keyword>
<dbReference type="InterPro" id="IPR000305">
    <property type="entry name" value="GIY-YIG_endonuc"/>
</dbReference>
<accession>A0A7S7YEX3</accession>
<sequence>MLYCLKKVDDGSGRRKTYVGYTTNLVRRLRQHNGEIAGGAKATRGARWEVMFHVEGFPDKETALSCEKRFHLLKTSNRPVGIIKVLSMDRWKRTKKDDILPSGLNLTLHCDPRDFKGLSPMPGNVRVCER</sequence>
<reference evidence="2 3" key="1">
    <citation type="submission" date="2020-09" db="EMBL/GenBank/DDBJ databases">
        <authorList>
            <person name="Zhang R."/>
            <person name="Garcia K."/>
            <person name="Ogata H."/>
        </authorList>
    </citation>
    <scope>NUCLEOTIDE SEQUENCE [LARGE SCALE GENOMIC DNA]</scope>
    <source>
        <strain evidence="3">stheno</strain>
    </source>
</reference>
<dbReference type="InterPro" id="IPR050381">
    <property type="entry name" value="SLX1_endonuclease"/>
</dbReference>
<feature type="domain" description="GIY-YIG" evidence="1">
    <location>
        <begin position="1"/>
        <end position="83"/>
    </location>
</feature>
<dbReference type="InterPro" id="IPR035901">
    <property type="entry name" value="GIY-YIG_endonuc_sf"/>
</dbReference>
<proteinExistence type="predicted"/>
<dbReference type="GO" id="GO:0004519">
    <property type="term" value="F:endonuclease activity"/>
    <property type="evidence" value="ECO:0007669"/>
    <property type="project" value="UniProtKB-KW"/>
</dbReference>
<evidence type="ECO:0000259" key="1">
    <source>
        <dbReference type="PROSITE" id="PS50164"/>
    </source>
</evidence>